<organism evidence="1 2">
    <name type="scientific">Candida boidinii</name>
    <name type="common">Yeast</name>
    <dbReference type="NCBI Taxonomy" id="5477"/>
    <lineage>
        <taxon>Eukaryota</taxon>
        <taxon>Fungi</taxon>
        <taxon>Dikarya</taxon>
        <taxon>Ascomycota</taxon>
        <taxon>Saccharomycotina</taxon>
        <taxon>Pichiomycetes</taxon>
        <taxon>Pichiales</taxon>
        <taxon>Pichiaceae</taxon>
        <taxon>Ogataea</taxon>
        <taxon>Ogataea/Candida clade</taxon>
    </lineage>
</organism>
<name>A0A9W6SY48_CANBO</name>
<dbReference type="AlphaFoldDB" id="A0A9W6SY48"/>
<dbReference type="PANTHER" id="PTHR31902:SF14">
    <property type="entry name" value="ACTIN PATCHES DISTAL PROTEIN 1"/>
    <property type="match status" value="1"/>
</dbReference>
<evidence type="ECO:0000313" key="1">
    <source>
        <dbReference type="EMBL" id="GME68430.1"/>
    </source>
</evidence>
<keyword evidence="2" id="KW-1185">Reference proteome</keyword>
<dbReference type="Gene3D" id="3.40.30.10">
    <property type="entry name" value="Glutaredoxin"/>
    <property type="match status" value="1"/>
</dbReference>
<protein>
    <submittedName>
        <fullName evidence="1">Unnamed protein product</fullName>
    </submittedName>
</protein>
<dbReference type="Pfam" id="PF06999">
    <property type="entry name" value="Suc_Fer-like"/>
    <property type="match status" value="1"/>
</dbReference>
<dbReference type="CDD" id="cd03062">
    <property type="entry name" value="TRX_Fd_Sucrase"/>
    <property type="match status" value="1"/>
</dbReference>
<dbReference type="SUPFAM" id="SSF52833">
    <property type="entry name" value="Thioredoxin-like"/>
    <property type="match status" value="1"/>
</dbReference>
<dbReference type="EMBL" id="BSXN01000414">
    <property type="protein sequence ID" value="GME68430.1"/>
    <property type="molecule type" value="Genomic_DNA"/>
</dbReference>
<gene>
    <name evidence="1" type="ORF">Cboi02_000165400</name>
</gene>
<evidence type="ECO:0000313" key="2">
    <source>
        <dbReference type="Proteomes" id="UP001165120"/>
    </source>
</evidence>
<dbReference type="Proteomes" id="UP001165120">
    <property type="component" value="Unassembled WGS sequence"/>
</dbReference>
<dbReference type="InterPro" id="IPR009737">
    <property type="entry name" value="Aim32/Apd1-like"/>
</dbReference>
<comment type="caution">
    <text evidence="1">The sequence shown here is derived from an EMBL/GenBank/DDBJ whole genome shotgun (WGS) entry which is preliminary data.</text>
</comment>
<dbReference type="PANTHER" id="PTHR31902">
    <property type="entry name" value="ACTIN PATCHES DISTAL PROTEIN 1"/>
    <property type="match status" value="1"/>
</dbReference>
<sequence>MSFFKRFIKSSDPTQEISKILPISDCSATCSATECFTKYPSSFKLDPADLNSPLWETTKPYDLHILISTGETNWQHDATDISGSVLKKISSWSSSKTALDHFSPKSNGIKVNVSSLPLPIDSNKYMDYKKNLVCDVLLLPFFIWCKGLTIENHEDVLNTLLPILIKKRDSNDDSIEIPKQIGDVIIEKDESMAYVMLCSHKTRDKRCGITAPIMKKEFDLHLRELDLYRDISDNRPKGVNVIFINHVGGHKFSANVLINLRSGEDIWYAKCSPLNVKPIIDETILNHGKVFPEYVRIVQKYNPINW</sequence>
<reference evidence="1" key="1">
    <citation type="submission" date="2023-04" db="EMBL/GenBank/DDBJ databases">
        <title>Candida boidinii NBRC 10035.</title>
        <authorList>
            <person name="Ichikawa N."/>
            <person name="Sato H."/>
            <person name="Tonouchi N."/>
        </authorList>
    </citation>
    <scope>NUCLEOTIDE SEQUENCE</scope>
    <source>
        <strain evidence="1">NBRC 10035</strain>
    </source>
</reference>
<dbReference type="InterPro" id="IPR036249">
    <property type="entry name" value="Thioredoxin-like_sf"/>
</dbReference>
<accession>A0A9W6SY48</accession>
<proteinExistence type="predicted"/>